<protein>
    <recommendedName>
        <fullName evidence="1">GED domain-containing protein</fullName>
    </recommendedName>
</protein>
<evidence type="ECO:0000313" key="2">
    <source>
        <dbReference type="EMBL" id="KAK3673763.1"/>
    </source>
</evidence>
<evidence type="ECO:0000313" key="3">
    <source>
        <dbReference type="Proteomes" id="UP001274830"/>
    </source>
</evidence>
<organism evidence="2 3">
    <name type="scientific">Recurvomyces mirabilis</name>
    <dbReference type="NCBI Taxonomy" id="574656"/>
    <lineage>
        <taxon>Eukaryota</taxon>
        <taxon>Fungi</taxon>
        <taxon>Dikarya</taxon>
        <taxon>Ascomycota</taxon>
        <taxon>Pezizomycotina</taxon>
        <taxon>Dothideomycetes</taxon>
        <taxon>Dothideomycetidae</taxon>
        <taxon>Mycosphaerellales</taxon>
        <taxon>Teratosphaeriaceae</taxon>
        <taxon>Recurvomyces</taxon>
    </lineage>
</organism>
<sequence>MNQSAAEDALDSQLAYYKDEVKIFIANTTKQVVERHLLAELPEDTLSPLMINDMSDQEVGYLAGEAEETTHKRVSSWAGQDAFKKALGSYK</sequence>
<name>A0AAE1C082_9PEZI</name>
<dbReference type="AlphaFoldDB" id="A0AAE1C082"/>
<feature type="domain" description="GED" evidence="1">
    <location>
        <begin position="6"/>
        <end position="91"/>
    </location>
</feature>
<dbReference type="EMBL" id="JAUTXT010000023">
    <property type="protein sequence ID" value="KAK3673763.1"/>
    <property type="molecule type" value="Genomic_DNA"/>
</dbReference>
<gene>
    <name evidence="2" type="ORF">LTR78_006316</name>
</gene>
<evidence type="ECO:0000259" key="1">
    <source>
        <dbReference type="PROSITE" id="PS51388"/>
    </source>
</evidence>
<dbReference type="InterPro" id="IPR020850">
    <property type="entry name" value="GED_dom"/>
</dbReference>
<reference evidence="2" key="1">
    <citation type="submission" date="2023-07" db="EMBL/GenBank/DDBJ databases">
        <title>Black Yeasts Isolated from many extreme environments.</title>
        <authorList>
            <person name="Coleine C."/>
            <person name="Stajich J.E."/>
            <person name="Selbmann L."/>
        </authorList>
    </citation>
    <scope>NUCLEOTIDE SEQUENCE</scope>
    <source>
        <strain evidence="2">CCFEE 5485</strain>
    </source>
</reference>
<accession>A0AAE1C082</accession>
<dbReference type="Proteomes" id="UP001274830">
    <property type="component" value="Unassembled WGS sequence"/>
</dbReference>
<proteinExistence type="predicted"/>
<comment type="caution">
    <text evidence="2">The sequence shown here is derived from an EMBL/GenBank/DDBJ whole genome shotgun (WGS) entry which is preliminary data.</text>
</comment>
<keyword evidence="3" id="KW-1185">Reference proteome</keyword>
<dbReference type="PROSITE" id="PS51388">
    <property type="entry name" value="GED"/>
    <property type="match status" value="1"/>
</dbReference>